<organism evidence="1 2">
    <name type="scientific">Neofusicoccum parvum</name>
    <dbReference type="NCBI Taxonomy" id="310453"/>
    <lineage>
        <taxon>Eukaryota</taxon>
        <taxon>Fungi</taxon>
        <taxon>Dikarya</taxon>
        <taxon>Ascomycota</taxon>
        <taxon>Pezizomycotina</taxon>
        <taxon>Dothideomycetes</taxon>
        <taxon>Dothideomycetes incertae sedis</taxon>
        <taxon>Botryosphaeriales</taxon>
        <taxon>Botryosphaeriaceae</taxon>
        <taxon>Neofusicoccum</taxon>
    </lineage>
</organism>
<evidence type="ECO:0000313" key="1">
    <source>
        <dbReference type="EMBL" id="GME26021.1"/>
    </source>
</evidence>
<reference evidence="1" key="1">
    <citation type="submission" date="2024-09" db="EMBL/GenBank/DDBJ databases">
        <title>Draft Genome Sequences of Neofusicoccum parvum.</title>
        <authorList>
            <person name="Ashida A."/>
            <person name="Camagna M."/>
            <person name="Tanaka A."/>
            <person name="Takemoto D."/>
        </authorList>
    </citation>
    <scope>NUCLEOTIDE SEQUENCE</scope>
    <source>
        <strain evidence="1">PPO83</strain>
    </source>
</reference>
<protein>
    <submittedName>
        <fullName evidence="1">Uncharacterized protein</fullName>
    </submittedName>
</protein>
<gene>
    <name evidence="1" type="primary">g3268</name>
    <name evidence="1" type="ORF">NpPPO83_00003268</name>
</gene>
<proteinExistence type="predicted"/>
<dbReference type="Proteomes" id="UP001165186">
    <property type="component" value="Unassembled WGS sequence"/>
</dbReference>
<comment type="caution">
    <text evidence="1">The sequence shown here is derived from an EMBL/GenBank/DDBJ whole genome shotgun (WGS) entry which is preliminary data.</text>
</comment>
<name>A0ACB5S009_9PEZI</name>
<keyword evidence="2" id="KW-1185">Reference proteome</keyword>
<accession>A0ACB5S009</accession>
<sequence length="216" mass="23537">MRPLLLFAACALAGPLNHRPPPAGAPVPRGLLNDDCETVFTTVNICHNATGTPSLNYTTPVETPSTTLASTATETIPSTTSSAPPGYTTSDVYSSASSYPTSTCTTSLTSRPSISSTGHDSSRPQTSNSSFELFHPNHAILKHPHNANIVEALVEQLIKIHTDFEHHNSLLQFKFQDYHFELFGSIFQLDCPTDNTSHAHLSSHFIIEIHYTFNTE</sequence>
<dbReference type="EMBL" id="BSXG01000024">
    <property type="protein sequence ID" value="GME26021.1"/>
    <property type="molecule type" value="Genomic_DNA"/>
</dbReference>
<evidence type="ECO:0000313" key="2">
    <source>
        <dbReference type="Proteomes" id="UP001165186"/>
    </source>
</evidence>